<dbReference type="GO" id="GO:0005829">
    <property type="term" value="C:cytosol"/>
    <property type="evidence" value="ECO:0007669"/>
    <property type="project" value="TreeGrafter"/>
</dbReference>
<dbReference type="GO" id="GO:0019693">
    <property type="term" value="P:ribose phosphate metabolic process"/>
    <property type="evidence" value="ECO:0007669"/>
    <property type="project" value="TreeGrafter"/>
</dbReference>
<protein>
    <recommendedName>
        <fullName evidence="3">Nudix hydrolase domain-containing protein</fullName>
    </recommendedName>
</protein>
<dbReference type="Gene3D" id="3.90.79.10">
    <property type="entry name" value="Nucleoside Triphosphate Pyrophosphohydrolase"/>
    <property type="match status" value="1"/>
</dbReference>
<organism evidence="4">
    <name type="scientific">marine sediment metagenome</name>
    <dbReference type="NCBI Taxonomy" id="412755"/>
    <lineage>
        <taxon>unclassified sequences</taxon>
        <taxon>metagenomes</taxon>
        <taxon>ecological metagenomes</taxon>
    </lineage>
</organism>
<accession>A0A0F9J3C9</accession>
<proteinExistence type="predicted"/>
<reference evidence="4" key="1">
    <citation type="journal article" date="2015" name="Nature">
        <title>Complex archaea that bridge the gap between prokaryotes and eukaryotes.</title>
        <authorList>
            <person name="Spang A."/>
            <person name="Saw J.H."/>
            <person name="Jorgensen S.L."/>
            <person name="Zaremba-Niedzwiedzka K."/>
            <person name="Martijn J."/>
            <person name="Lind A.E."/>
            <person name="van Eijk R."/>
            <person name="Schleper C."/>
            <person name="Guy L."/>
            <person name="Ettema T.J."/>
        </authorList>
    </citation>
    <scope>NUCLEOTIDE SEQUENCE</scope>
</reference>
<gene>
    <name evidence="4" type="ORF">LCGC14_1804540</name>
</gene>
<keyword evidence="2" id="KW-0378">Hydrolase</keyword>
<dbReference type="PANTHER" id="PTHR11839:SF18">
    <property type="entry name" value="NUDIX HYDROLASE DOMAIN-CONTAINING PROTEIN"/>
    <property type="match status" value="1"/>
</dbReference>
<feature type="domain" description="Nudix hydrolase" evidence="3">
    <location>
        <begin position="28"/>
        <end position="161"/>
    </location>
</feature>
<evidence type="ECO:0000256" key="1">
    <source>
        <dbReference type="ARBA" id="ARBA00001946"/>
    </source>
</evidence>
<dbReference type="GO" id="GO:0006753">
    <property type="term" value="P:nucleoside phosphate metabolic process"/>
    <property type="evidence" value="ECO:0007669"/>
    <property type="project" value="TreeGrafter"/>
</dbReference>
<name>A0A0F9J3C9_9ZZZZ</name>
<dbReference type="PROSITE" id="PS51462">
    <property type="entry name" value="NUDIX"/>
    <property type="match status" value="1"/>
</dbReference>
<evidence type="ECO:0000256" key="2">
    <source>
        <dbReference type="ARBA" id="ARBA00022801"/>
    </source>
</evidence>
<dbReference type="GO" id="GO:0016787">
    <property type="term" value="F:hydrolase activity"/>
    <property type="evidence" value="ECO:0007669"/>
    <property type="project" value="UniProtKB-KW"/>
</dbReference>
<evidence type="ECO:0000313" key="4">
    <source>
        <dbReference type="EMBL" id="KKM00421.1"/>
    </source>
</evidence>
<dbReference type="SUPFAM" id="SSF55811">
    <property type="entry name" value="Nudix"/>
    <property type="match status" value="1"/>
</dbReference>
<dbReference type="AlphaFoldDB" id="A0A0F9J3C9"/>
<dbReference type="PANTHER" id="PTHR11839">
    <property type="entry name" value="UDP/ADP-SUGAR PYROPHOSPHATASE"/>
    <property type="match status" value="1"/>
</dbReference>
<dbReference type="InterPro" id="IPR000086">
    <property type="entry name" value="NUDIX_hydrolase_dom"/>
</dbReference>
<sequence length="174" mass="19704">MEKTIPYEGEYIRVVKEGNWEYVERTNGNEVVYIVPILNTDRKYAIFIKEYRIPLKAYVVGFPAGLVGDAGEETIEIAAQRELIEETGYEAKRMRYLTKGPSSSGLSPENIHFYLADRLTQLTLGGGDETENISVHKVPLEEASAWLEGEMKKGSVLDVKAYLGLYFAERMDIE</sequence>
<evidence type="ECO:0000259" key="3">
    <source>
        <dbReference type="PROSITE" id="PS51462"/>
    </source>
</evidence>
<dbReference type="Pfam" id="PF00293">
    <property type="entry name" value="NUDIX"/>
    <property type="match status" value="1"/>
</dbReference>
<comment type="cofactor">
    <cofactor evidence="1">
        <name>Mg(2+)</name>
        <dbReference type="ChEBI" id="CHEBI:18420"/>
    </cofactor>
</comment>
<dbReference type="CDD" id="cd03424">
    <property type="entry name" value="NUDIX_ADPRase_Nudt5_UGPPase_Nudt14"/>
    <property type="match status" value="1"/>
</dbReference>
<dbReference type="EMBL" id="LAZR01017438">
    <property type="protein sequence ID" value="KKM00421.1"/>
    <property type="molecule type" value="Genomic_DNA"/>
</dbReference>
<dbReference type="InterPro" id="IPR015797">
    <property type="entry name" value="NUDIX_hydrolase-like_dom_sf"/>
</dbReference>
<comment type="caution">
    <text evidence="4">The sequence shown here is derived from an EMBL/GenBank/DDBJ whole genome shotgun (WGS) entry which is preliminary data.</text>
</comment>